<protein>
    <recommendedName>
        <fullName evidence="3">Beta-barrel porin</fullName>
    </recommendedName>
</protein>
<dbReference type="STRING" id="865937.Gilli_1650"/>
<gene>
    <name evidence="1" type="ORF">Gilli_1650</name>
</gene>
<dbReference type="Proteomes" id="UP000003844">
    <property type="component" value="Unassembled WGS sequence"/>
</dbReference>
<sequence length="635" mass="73475">MKVFFFLTINLFPLLMFSQERPRPVSPIGGDRLEQQDVLQKPPITAYKIISPAGDTTYVDTTLTIQKYYKFNYLRKDNFELVPFSNVGQTYNSLAYNLKGEDLIPEFGARARHFNFMEAEDINYYEVPTPLTEAYFKTVPEQGQTLDAFFTINTSPRLNFSLAYKGLRSLGNYQHQLTSTGNFRATLSYNTLDERYRLKTHFVSQDLLNEENGGLNDLALQQYISKEVEFEDRSLLEMKFENAENVLFGKRFYLDQEYDLVKGEDNKITLQYLLDFSDQKYIFRQASASQFFGESFRNANLRDQVKSRHIKNIAAVTYENSTLGRLTAKAGMSYYNYGYNSILILDENEVITNRLVGENYSVGAAYANNFGAFRIYGDGMVNLVGDFSGHYLTAGAGYTLNENNSLIAEINSNERAPNFNFLLNQSDYFDYNWQTNFENQSLRSLNLKLDSKNLLDLDVAISQIDQYAYFSRNEEGPVKPLQFDATVNYIKLKAGREFSYGKFSLDNRLMYQTVTSGDEVFNVPAFVTRNSLYFSDDLFRNALFLQTGFTLKYFTPYEMNGYDPVLAEFYVQNEQELGGFPVVDFFLNAKIRQTRIFFKLEHVNSLINGNNNFVAPEYPHRDFLIRFGLVWNFFL</sequence>
<organism evidence="1 2">
    <name type="scientific">Gillisia limnaea (strain DSM 15749 / LMG 21470 / R-8282)</name>
    <dbReference type="NCBI Taxonomy" id="865937"/>
    <lineage>
        <taxon>Bacteria</taxon>
        <taxon>Pseudomonadati</taxon>
        <taxon>Bacteroidota</taxon>
        <taxon>Flavobacteriia</taxon>
        <taxon>Flavobacteriales</taxon>
        <taxon>Flavobacteriaceae</taxon>
        <taxon>Gillisia</taxon>
    </lineage>
</organism>
<keyword evidence="2" id="KW-1185">Reference proteome</keyword>
<dbReference type="EMBL" id="JH594606">
    <property type="protein sequence ID" value="EHQ02297.1"/>
    <property type="molecule type" value="Genomic_DNA"/>
</dbReference>
<name>H2BZD4_GILLR</name>
<dbReference type="eggNOG" id="COG4206">
    <property type="taxonomic scope" value="Bacteria"/>
</dbReference>
<dbReference type="HOGENOM" id="CLU_025041_0_0_10"/>
<dbReference type="AlphaFoldDB" id="H2BZD4"/>
<proteinExistence type="predicted"/>
<dbReference type="OrthoDB" id="9812454at2"/>
<evidence type="ECO:0000313" key="1">
    <source>
        <dbReference type="EMBL" id="EHQ02297.1"/>
    </source>
</evidence>
<evidence type="ECO:0008006" key="3">
    <source>
        <dbReference type="Google" id="ProtNLM"/>
    </source>
</evidence>
<dbReference type="Pfam" id="PF14121">
    <property type="entry name" value="Porin_10"/>
    <property type="match status" value="1"/>
</dbReference>
<evidence type="ECO:0000313" key="2">
    <source>
        <dbReference type="Proteomes" id="UP000003844"/>
    </source>
</evidence>
<accession>H2BZD4</accession>
<dbReference type="InterPro" id="IPR025631">
    <property type="entry name" value="Porin_10"/>
</dbReference>
<reference evidence="2" key="1">
    <citation type="journal article" date="2012" name="Stand. Genomic Sci.">
        <title>Genome sequence of the Antarctic rhodopsins-containing flavobacterium Gillisia limnaea type strain (R-8282(T)).</title>
        <authorList>
            <person name="Riedel T."/>
            <person name="Held B."/>
            <person name="Nolan M."/>
            <person name="Lucas S."/>
            <person name="Lapidus A."/>
            <person name="Tice H."/>
            <person name="Del Rio T.G."/>
            <person name="Cheng J.F."/>
            <person name="Han C."/>
            <person name="Tapia R."/>
            <person name="Goodwin L.A."/>
            <person name="Pitluck S."/>
            <person name="Liolios K."/>
            <person name="Mavromatis K."/>
            <person name="Pagani I."/>
            <person name="Ivanova N."/>
            <person name="Mikhailova N."/>
            <person name="Pati A."/>
            <person name="Chen A."/>
            <person name="Palaniappan K."/>
            <person name="Land M."/>
            <person name="Rohde M."/>
            <person name="Tindall B.J."/>
            <person name="Detter J.C."/>
            <person name="Goker M."/>
            <person name="Bristow J."/>
            <person name="Eisen J.A."/>
            <person name="Markowitz V."/>
            <person name="Hugenholtz P."/>
            <person name="Kyrpides N.C."/>
            <person name="Klenk H.P."/>
            <person name="Woyke T."/>
        </authorList>
    </citation>
    <scope>NUCLEOTIDE SEQUENCE [LARGE SCALE GENOMIC DNA]</scope>
    <source>
        <strain evidence="2">DSM 15749 / LMG 21470 / R-8282</strain>
    </source>
</reference>